<dbReference type="Pfam" id="PF00583">
    <property type="entry name" value="Acetyltransf_1"/>
    <property type="match status" value="1"/>
</dbReference>
<dbReference type="AlphaFoldDB" id="A0A7W9IHD4"/>
<dbReference type="Gene3D" id="3.40.630.30">
    <property type="match status" value="1"/>
</dbReference>
<organism evidence="2 3">
    <name type="scientific">Streptosporangium becharense</name>
    <dbReference type="NCBI Taxonomy" id="1816182"/>
    <lineage>
        <taxon>Bacteria</taxon>
        <taxon>Bacillati</taxon>
        <taxon>Actinomycetota</taxon>
        <taxon>Actinomycetes</taxon>
        <taxon>Streptosporangiales</taxon>
        <taxon>Streptosporangiaceae</taxon>
        <taxon>Streptosporangium</taxon>
    </lineage>
</organism>
<evidence type="ECO:0000313" key="3">
    <source>
        <dbReference type="Proteomes" id="UP000540685"/>
    </source>
</evidence>
<keyword evidence="3" id="KW-1185">Reference proteome</keyword>
<keyword evidence="2" id="KW-0689">Ribosomal protein</keyword>
<keyword evidence="2" id="KW-0687">Ribonucleoprotein</keyword>
<name>A0A7W9IHD4_9ACTN</name>
<dbReference type="EMBL" id="JACHMP010000001">
    <property type="protein sequence ID" value="MBB5820163.1"/>
    <property type="molecule type" value="Genomic_DNA"/>
</dbReference>
<protein>
    <submittedName>
        <fullName evidence="2">Ribosomal protein S18 acetylase RimI-like enzyme</fullName>
    </submittedName>
</protein>
<dbReference type="CDD" id="cd04301">
    <property type="entry name" value="NAT_SF"/>
    <property type="match status" value="1"/>
</dbReference>
<proteinExistence type="predicted"/>
<dbReference type="InterPro" id="IPR000182">
    <property type="entry name" value="GNAT_dom"/>
</dbReference>
<comment type="caution">
    <text evidence="2">The sequence shown here is derived from an EMBL/GenBank/DDBJ whole genome shotgun (WGS) entry which is preliminary data.</text>
</comment>
<gene>
    <name evidence="2" type="ORF">F4562_003225</name>
</gene>
<feature type="domain" description="N-acetyltransferase" evidence="1">
    <location>
        <begin position="151"/>
        <end position="293"/>
    </location>
</feature>
<dbReference type="PROSITE" id="PS51186">
    <property type="entry name" value="GNAT"/>
    <property type="match status" value="1"/>
</dbReference>
<dbReference type="SUPFAM" id="SSF55729">
    <property type="entry name" value="Acyl-CoA N-acyltransferases (Nat)"/>
    <property type="match status" value="1"/>
</dbReference>
<accession>A0A7W9IHD4</accession>
<dbReference type="GO" id="GO:0016747">
    <property type="term" value="F:acyltransferase activity, transferring groups other than amino-acyl groups"/>
    <property type="evidence" value="ECO:0007669"/>
    <property type="project" value="InterPro"/>
</dbReference>
<dbReference type="GO" id="GO:0005840">
    <property type="term" value="C:ribosome"/>
    <property type="evidence" value="ECO:0007669"/>
    <property type="project" value="UniProtKB-KW"/>
</dbReference>
<evidence type="ECO:0000259" key="1">
    <source>
        <dbReference type="PROSITE" id="PS51186"/>
    </source>
</evidence>
<evidence type="ECO:0000313" key="2">
    <source>
        <dbReference type="EMBL" id="MBB5820163.1"/>
    </source>
</evidence>
<dbReference type="InterPro" id="IPR016181">
    <property type="entry name" value="Acyl_CoA_acyltransferase"/>
</dbReference>
<dbReference type="Proteomes" id="UP000540685">
    <property type="component" value="Unassembled WGS sequence"/>
</dbReference>
<dbReference type="RefSeq" id="WP_184537210.1">
    <property type="nucleotide sequence ID" value="NZ_JACHMP010000001.1"/>
</dbReference>
<reference evidence="2 3" key="1">
    <citation type="submission" date="2020-08" db="EMBL/GenBank/DDBJ databases">
        <title>Sequencing the genomes of 1000 actinobacteria strains.</title>
        <authorList>
            <person name="Klenk H.-P."/>
        </authorList>
    </citation>
    <scope>NUCLEOTIDE SEQUENCE [LARGE SCALE GENOMIC DNA]</scope>
    <source>
        <strain evidence="2 3">DSM 46887</strain>
    </source>
</reference>
<sequence length="293" mass="32663">MNGIGMRPYDGPADLRRMQELARATWTPSARHHIGGLAWSRFQHVGREPQWPTALWERDGETLAWGWVTSPGTLDLLVHPGHPELADEVLGWFREVATGDELTVTILEGEERLGEALVRHGYRRRTVDSPFLVHMSRDLDGLPEATVPPGFVLRHVRGEEDVPARVAVHRSAFAPSSVVEESYRNVMAAWPYRPELDRVVEAPDGRLAAYCLVWLDEVNGVGELEPVGTHPDFRRMGLARAACLDALHRLREAGAGTAVVSPRGDAGYPVPMRLYGTLGFRVGDRTTDYTRPR</sequence>